<accession>A0ABU8QI63</accession>
<comment type="caution">
    <text evidence="1">The sequence shown here is derived from an EMBL/GenBank/DDBJ whole genome shotgun (WGS) entry which is preliminary data.</text>
</comment>
<keyword evidence="2" id="KW-1185">Reference proteome</keyword>
<evidence type="ECO:0000313" key="2">
    <source>
        <dbReference type="Proteomes" id="UP001368270"/>
    </source>
</evidence>
<reference evidence="1 2" key="1">
    <citation type="submission" date="2024-03" db="EMBL/GenBank/DDBJ databases">
        <title>Cognatishimia coralii sp. nov., a marine bacterium isolated from coral surrounding seawater.</title>
        <authorList>
            <person name="Liu X."/>
            <person name="Liu S."/>
            <person name="Sun H."/>
            <person name="Zhang Y."/>
        </authorList>
    </citation>
    <scope>NUCLEOTIDE SEQUENCE [LARGE SCALE GENOMIC DNA]</scope>
    <source>
        <strain evidence="1 2">D5M38</strain>
    </source>
</reference>
<protein>
    <submittedName>
        <fullName evidence="1">Uncharacterized protein</fullName>
    </submittedName>
</protein>
<gene>
    <name evidence="1" type="ORF">WG622_12735</name>
</gene>
<proteinExistence type="predicted"/>
<evidence type="ECO:0000313" key="1">
    <source>
        <dbReference type="EMBL" id="MEJ5219114.1"/>
    </source>
</evidence>
<organism evidence="1 2">
    <name type="scientific">Cognatishimia coralii</name>
    <dbReference type="NCBI Taxonomy" id="3083254"/>
    <lineage>
        <taxon>Bacteria</taxon>
        <taxon>Pseudomonadati</taxon>
        <taxon>Pseudomonadota</taxon>
        <taxon>Alphaproteobacteria</taxon>
        <taxon>Rhodobacterales</taxon>
        <taxon>Paracoccaceae</taxon>
        <taxon>Cognatishimia</taxon>
    </lineage>
</organism>
<dbReference type="Proteomes" id="UP001368270">
    <property type="component" value="Unassembled WGS sequence"/>
</dbReference>
<dbReference type="EMBL" id="JBBGAZ010000006">
    <property type="protein sequence ID" value="MEJ5219114.1"/>
    <property type="molecule type" value="Genomic_DNA"/>
</dbReference>
<dbReference type="RefSeq" id="WP_339403935.1">
    <property type="nucleotide sequence ID" value="NZ_JBBGAZ010000006.1"/>
</dbReference>
<name>A0ABU8QI63_9RHOB</name>
<sequence length="173" mass="19236">MLFKASLNQSKKQLMIVDSEQAHFDDANQVVVKIGTAFTRSGGAKKLGRVVEIPPGGFAVSDDDDTRNALERLTGIKLQAIFVQNVPYLACLFSLSEVEPDYEGSTSYVDGTSVSGFAKKKGIFIEEKQVSVDCFVPKNTGYRIVNQRARTVLESTFPNWFEFTELSEVVYYV</sequence>